<evidence type="ECO:0000313" key="1">
    <source>
        <dbReference type="EMBL" id="VDB83828.1"/>
    </source>
</evidence>
<sequence>MFSRVSQTSGMYFLKEKLGPSRLHAFGSVTRYMKRLNNTKERYQTRKL</sequence>
<keyword evidence="2" id="KW-1185">Reference proteome</keyword>
<protein>
    <submittedName>
        <fullName evidence="1">Bgt-50204</fullName>
    </submittedName>
</protein>
<gene>
    <name evidence="1" type="ORF">BGT96224V316_LOCUS2962</name>
</gene>
<name>A0A9X9MER5_BLUGR</name>
<dbReference type="AlphaFoldDB" id="A0A9X9MER5"/>
<dbReference type="EMBL" id="LR026988">
    <property type="protein sequence ID" value="VDB83828.1"/>
    <property type="molecule type" value="Genomic_DNA"/>
</dbReference>
<evidence type="ECO:0000313" key="2">
    <source>
        <dbReference type="Proteomes" id="UP000324639"/>
    </source>
</evidence>
<accession>A0A9X9MER5</accession>
<organism evidence="1 2">
    <name type="scientific">Blumeria graminis f. sp. tritici</name>
    <dbReference type="NCBI Taxonomy" id="62690"/>
    <lineage>
        <taxon>Eukaryota</taxon>
        <taxon>Fungi</taxon>
        <taxon>Dikarya</taxon>
        <taxon>Ascomycota</taxon>
        <taxon>Pezizomycotina</taxon>
        <taxon>Leotiomycetes</taxon>
        <taxon>Erysiphales</taxon>
        <taxon>Erysiphaceae</taxon>
        <taxon>Blumeria</taxon>
    </lineage>
</organism>
<proteinExistence type="predicted"/>
<reference evidence="1 2" key="1">
    <citation type="submission" date="2018-08" db="EMBL/GenBank/DDBJ databases">
        <authorList>
            <person name="Muller C M."/>
        </authorList>
    </citation>
    <scope>NUCLEOTIDE SEQUENCE [LARGE SCALE GENOMIC DNA]</scope>
</reference>
<dbReference type="Proteomes" id="UP000324639">
    <property type="component" value="Chromosome Bgt_-05"/>
</dbReference>